<feature type="region of interest" description="Disordered" evidence="1">
    <location>
        <begin position="224"/>
        <end position="251"/>
    </location>
</feature>
<dbReference type="InterPro" id="IPR029309">
    <property type="entry name" value="CaRF"/>
</dbReference>
<proteinExistence type="predicted"/>
<dbReference type="GO" id="GO:0003700">
    <property type="term" value="F:DNA-binding transcription factor activity"/>
    <property type="evidence" value="ECO:0007669"/>
    <property type="project" value="InterPro"/>
</dbReference>
<keyword evidence="3" id="KW-1185">Reference proteome</keyword>
<evidence type="ECO:0000313" key="2">
    <source>
        <dbReference type="EMBL" id="CAL4094300.1"/>
    </source>
</evidence>
<feature type="compositionally biased region" description="Basic and acidic residues" evidence="1">
    <location>
        <begin position="242"/>
        <end position="251"/>
    </location>
</feature>
<comment type="caution">
    <text evidence="2">The sequence shown here is derived from an EMBL/GenBank/DDBJ whole genome shotgun (WGS) entry which is preliminary data.</text>
</comment>
<reference evidence="2 3" key="1">
    <citation type="submission" date="2024-05" db="EMBL/GenBank/DDBJ databases">
        <authorList>
            <person name="Wallberg A."/>
        </authorList>
    </citation>
    <scope>NUCLEOTIDE SEQUENCE [LARGE SCALE GENOMIC DNA]</scope>
</reference>
<dbReference type="Proteomes" id="UP001497623">
    <property type="component" value="Unassembled WGS sequence"/>
</dbReference>
<feature type="non-terminal residue" evidence="2">
    <location>
        <position position="1"/>
    </location>
</feature>
<name>A0AAV2QRJ6_MEGNR</name>
<gene>
    <name evidence="2" type="ORF">MNOR_LOCUS15119</name>
</gene>
<accession>A0AAV2QRJ6</accession>
<organism evidence="2 3">
    <name type="scientific">Meganyctiphanes norvegica</name>
    <name type="common">Northern krill</name>
    <name type="synonym">Thysanopoda norvegica</name>
    <dbReference type="NCBI Taxonomy" id="48144"/>
    <lineage>
        <taxon>Eukaryota</taxon>
        <taxon>Metazoa</taxon>
        <taxon>Ecdysozoa</taxon>
        <taxon>Arthropoda</taxon>
        <taxon>Crustacea</taxon>
        <taxon>Multicrustacea</taxon>
        <taxon>Malacostraca</taxon>
        <taxon>Eumalacostraca</taxon>
        <taxon>Eucarida</taxon>
        <taxon>Euphausiacea</taxon>
        <taxon>Euphausiidae</taxon>
        <taxon>Meganyctiphanes</taxon>
    </lineage>
</organism>
<sequence length="461" mass="53692">ESNMDIMEYKSEFIFKSLKEVQCLISEVERTTHTKYVCPKIYKSFSDKDWQPSEKIKISFQKKHIPFTGIPFTLIGSRTLECHLGKDKHKSDKKKYAEHKMEFQVDKDVKWKKSRASDLIKAALSKKEKVTWENQYYVRVPRLEEHIGHPPIREDFWTEFFSLYREHPACWKAKSDCKNDLKIKHQGYDVLVAKLRELDEFKYATRKTAVAKIIEFRKKLQKDPSSSLSSLCNRLSKPKKRQMQDIDSKPAKEYDSDLDLAKDWCNTLKQLEADQRMIAEIAIQKILHEAKMGNLTRPTVKIYENPLKISIIKKKAKKEQIPKKVQDPQLGQVSQNVEIPQIVQVPPKLQVPEKRLHQTNNLNMGSMPMNDDSRNSTNMQMNNGGYGMPVDLAIPRSSNIAINDRGYTFSNMGLNEGGYTVPNLGEFSRHSTNIEVSEQQRMANRFYSMTPYNHFMLDFNN</sequence>
<feature type="compositionally biased region" description="Low complexity" evidence="1">
    <location>
        <begin position="224"/>
        <end position="235"/>
    </location>
</feature>
<evidence type="ECO:0000313" key="3">
    <source>
        <dbReference type="Proteomes" id="UP001497623"/>
    </source>
</evidence>
<evidence type="ECO:0000256" key="1">
    <source>
        <dbReference type="SAM" id="MobiDB-lite"/>
    </source>
</evidence>
<protein>
    <submittedName>
        <fullName evidence="2">Uncharacterized protein</fullName>
    </submittedName>
</protein>
<dbReference type="AlphaFoldDB" id="A0AAV2QRJ6"/>
<dbReference type="PANTHER" id="PTHR47456">
    <property type="entry name" value="PHD-TYPE DOMAIN-CONTAINING PROTEIN"/>
    <property type="match status" value="1"/>
</dbReference>
<dbReference type="EMBL" id="CAXKWB010009327">
    <property type="protein sequence ID" value="CAL4094300.1"/>
    <property type="molecule type" value="Genomic_DNA"/>
</dbReference>
<dbReference type="Pfam" id="PF15299">
    <property type="entry name" value="ALS2CR8"/>
    <property type="match status" value="1"/>
</dbReference>